<dbReference type="Proteomes" id="UP000789524">
    <property type="component" value="Unassembled WGS sequence"/>
</dbReference>
<feature type="region of interest" description="Disordered" evidence="1">
    <location>
        <begin position="1"/>
        <end position="24"/>
    </location>
</feature>
<keyword evidence="3" id="KW-1185">Reference proteome</keyword>
<sequence length="137" mass="16186">MGKRKSDLSRKSRDARRAKKVRSLETEEQRIHRLQIHRQRMAAIRKRVALLKSQTFIEVQENMKDDSELKPFSIKEELSMYSSNDNFSSLEVDPLSEIKETILQKQNWVENDDTEQSPSDLLKVLRVSPYRKNILKV</sequence>
<name>A0A8J2VUQ1_9NEOP</name>
<dbReference type="AlphaFoldDB" id="A0A8J2VUQ1"/>
<evidence type="ECO:0000313" key="2">
    <source>
        <dbReference type="EMBL" id="CAG9575735.1"/>
    </source>
</evidence>
<feature type="compositionally biased region" description="Basic and acidic residues" evidence="1">
    <location>
        <begin position="1"/>
        <end position="12"/>
    </location>
</feature>
<reference evidence="2" key="1">
    <citation type="submission" date="2021-09" db="EMBL/GenBank/DDBJ databases">
        <authorList>
            <person name="Martin H S."/>
        </authorList>
    </citation>
    <scope>NUCLEOTIDE SEQUENCE</scope>
</reference>
<organism evidence="2 3">
    <name type="scientific">Danaus chrysippus</name>
    <name type="common">African queen</name>
    <dbReference type="NCBI Taxonomy" id="151541"/>
    <lineage>
        <taxon>Eukaryota</taxon>
        <taxon>Metazoa</taxon>
        <taxon>Ecdysozoa</taxon>
        <taxon>Arthropoda</taxon>
        <taxon>Hexapoda</taxon>
        <taxon>Insecta</taxon>
        <taxon>Pterygota</taxon>
        <taxon>Neoptera</taxon>
        <taxon>Endopterygota</taxon>
        <taxon>Lepidoptera</taxon>
        <taxon>Glossata</taxon>
        <taxon>Ditrysia</taxon>
        <taxon>Papilionoidea</taxon>
        <taxon>Nymphalidae</taxon>
        <taxon>Danainae</taxon>
        <taxon>Danaini</taxon>
        <taxon>Danaina</taxon>
        <taxon>Danaus</taxon>
        <taxon>Anosia</taxon>
    </lineage>
</organism>
<evidence type="ECO:0000313" key="3">
    <source>
        <dbReference type="Proteomes" id="UP000789524"/>
    </source>
</evidence>
<protein>
    <submittedName>
        <fullName evidence="2">(African queen) hypothetical protein</fullName>
    </submittedName>
</protein>
<evidence type="ECO:0000256" key="1">
    <source>
        <dbReference type="SAM" id="MobiDB-lite"/>
    </source>
</evidence>
<accession>A0A8J2VUQ1</accession>
<comment type="caution">
    <text evidence="2">The sequence shown here is derived from an EMBL/GenBank/DDBJ whole genome shotgun (WGS) entry which is preliminary data.</text>
</comment>
<dbReference type="EMBL" id="CAKASE010000074">
    <property type="protein sequence ID" value="CAG9575735.1"/>
    <property type="molecule type" value="Genomic_DNA"/>
</dbReference>
<proteinExistence type="predicted"/>
<gene>
    <name evidence="2" type="ORF">DCHRY22_LOCUS11579</name>
</gene>